<name>A0A5A9ZVB6_9RHOB</name>
<reference evidence="1 2" key="1">
    <citation type="submission" date="2019-07" db="EMBL/GenBank/DDBJ databases">
        <title>Aquicoccus porphyridii gen. nov., sp. nov., isolated from a small marine red alga, Porphyridium marinum.</title>
        <authorList>
            <person name="Liu L."/>
        </authorList>
    </citation>
    <scope>NUCLEOTIDE SEQUENCE [LARGE SCALE GENOMIC DNA]</scope>
    <source>
        <strain evidence="1 2">L1 8-17</strain>
    </source>
</reference>
<sequence>MAPVRANCPPGLAKKNPPCVPPGLAKQRYRVGERIDGPYSILRYPDRYGLDPHGTYYRIGDHLYRVDRETRKVLDFIGAAAALLN</sequence>
<dbReference type="AlphaFoldDB" id="A0A5A9ZVB6"/>
<keyword evidence="2" id="KW-1185">Reference proteome</keyword>
<evidence type="ECO:0000313" key="2">
    <source>
        <dbReference type="Proteomes" id="UP000325291"/>
    </source>
</evidence>
<proteinExistence type="predicted"/>
<protein>
    <submittedName>
        <fullName evidence="1">Excinuclease ABC subunit A</fullName>
    </submittedName>
</protein>
<dbReference type="Proteomes" id="UP000325291">
    <property type="component" value="Unassembled WGS sequence"/>
</dbReference>
<dbReference type="Gene3D" id="3.10.450.160">
    <property type="entry name" value="inner membrane protein cigr"/>
    <property type="match status" value="1"/>
</dbReference>
<accession>A0A5A9ZVB6</accession>
<evidence type="ECO:0000313" key="1">
    <source>
        <dbReference type="EMBL" id="KAA0921177.1"/>
    </source>
</evidence>
<organism evidence="1 2">
    <name type="scientific">Aquicoccus porphyridii</name>
    <dbReference type="NCBI Taxonomy" id="1852029"/>
    <lineage>
        <taxon>Bacteria</taxon>
        <taxon>Pseudomonadati</taxon>
        <taxon>Pseudomonadota</taxon>
        <taxon>Alphaproteobacteria</taxon>
        <taxon>Rhodobacterales</taxon>
        <taxon>Paracoccaceae</taxon>
        <taxon>Aquicoccus</taxon>
    </lineage>
</organism>
<dbReference type="EMBL" id="VINQ01000001">
    <property type="protein sequence ID" value="KAA0921177.1"/>
    <property type="molecule type" value="Genomic_DNA"/>
</dbReference>
<comment type="caution">
    <text evidence="1">The sequence shown here is derived from an EMBL/GenBank/DDBJ whole genome shotgun (WGS) entry which is preliminary data.</text>
</comment>
<gene>
    <name evidence="1" type="ORF">FLO80_00405</name>
</gene>